<reference evidence="1" key="1">
    <citation type="submission" date="2019-08" db="EMBL/GenBank/DDBJ databases">
        <authorList>
            <person name="Kucharzyk K."/>
            <person name="Murdoch R.W."/>
            <person name="Higgins S."/>
            <person name="Loffler F."/>
        </authorList>
    </citation>
    <scope>NUCLEOTIDE SEQUENCE</scope>
</reference>
<dbReference type="AlphaFoldDB" id="A0A645IVS3"/>
<protein>
    <submittedName>
        <fullName evidence="1">Uncharacterized protein</fullName>
    </submittedName>
</protein>
<name>A0A645IVS3_9ZZZZ</name>
<proteinExistence type="predicted"/>
<accession>A0A645IVS3</accession>
<organism evidence="1">
    <name type="scientific">bioreactor metagenome</name>
    <dbReference type="NCBI Taxonomy" id="1076179"/>
    <lineage>
        <taxon>unclassified sequences</taxon>
        <taxon>metagenomes</taxon>
        <taxon>ecological metagenomes</taxon>
    </lineage>
</organism>
<comment type="caution">
    <text evidence="1">The sequence shown here is derived from an EMBL/GenBank/DDBJ whole genome shotgun (WGS) entry which is preliminary data.</text>
</comment>
<gene>
    <name evidence="1" type="ORF">SDC9_202957</name>
</gene>
<dbReference type="EMBL" id="VSSQ01124330">
    <property type="protein sequence ID" value="MPN55276.1"/>
    <property type="molecule type" value="Genomic_DNA"/>
</dbReference>
<evidence type="ECO:0000313" key="1">
    <source>
        <dbReference type="EMBL" id="MPN55276.1"/>
    </source>
</evidence>
<sequence>MLLNEKSKFTDREIIEKGSKALIKELGYSGFLRFI</sequence>